<reference evidence="1" key="3">
    <citation type="submission" date="2022-06" db="UniProtKB">
        <authorList>
            <consortium name="EnsemblPlants"/>
        </authorList>
    </citation>
    <scope>IDENTIFICATION</scope>
</reference>
<dbReference type="EnsemblPlants" id="TuG1812G0200002544.01.T01">
    <property type="protein sequence ID" value="TuG1812G0200002544.01.T01"/>
    <property type="gene ID" value="TuG1812G0200002544.01"/>
</dbReference>
<dbReference type="Gramene" id="TuG1812G0200002544.01.T01">
    <property type="protein sequence ID" value="TuG1812G0200002544.01.T01"/>
    <property type="gene ID" value="TuG1812G0200002544.01"/>
</dbReference>
<reference evidence="2" key="1">
    <citation type="journal article" date="2013" name="Nature">
        <title>Draft genome of the wheat A-genome progenitor Triticum urartu.</title>
        <authorList>
            <person name="Ling H.Q."/>
            <person name="Zhao S."/>
            <person name="Liu D."/>
            <person name="Wang J."/>
            <person name="Sun H."/>
            <person name="Zhang C."/>
            <person name="Fan H."/>
            <person name="Li D."/>
            <person name="Dong L."/>
            <person name="Tao Y."/>
            <person name="Gao C."/>
            <person name="Wu H."/>
            <person name="Li Y."/>
            <person name="Cui Y."/>
            <person name="Guo X."/>
            <person name="Zheng S."/>
            <person name="Wang B."/>
            <person name="Yu K."/>
            <person name="Liang Q."/>
            <person name="Yang W."/>
            <person name="Lou X."/>
            <person name="Chen J."/>
            <person name="Feng M."/>
            <person name="Jian J."/>
            <person name="Zhang X."/>
            <person name="Luo G."/>
            <person name="Jiang Y."/>
            <person name="Liu J."/>
            <person name="Wang Z."/>
            <person name="Sha Y."/>
            <person name="Zhang B."/>
            <person name="Wu H."/>
            <person name="Tang D."/>
            <person name="Shen Q."/>
            <person name="Xue P."/>
            <person name="Zou S."/>
            <person name="Wang X."/>
            <person name="Liu X."/>
            <person name="Wang F."/>
            <person name="Yang Y."/>
            <person name="An X."/>
            <person name="Dong Z."/>
            <person name="Zhang K."/>
            <person name="Zhang X."/>
            <person name="Luo M.C."/>
            <person name="Dvorak J."/>
            <person name="Tong Y."/>
            <person name="Wang J."/>
            <person name="Yang H."/>
            <person name="Li Z."/>
            <person name="Wang D."/>
            <person name="Zhang A."/>
            <person name="Wang J."/>
        </authorList>
    </citation>
    <scope>NUCLEOTIDE SEQUENCE</scope>
    <source>
        <strain evidence="2">cv. G1812</strain>
    </source>
</reference>
<protein>
    <submittedName>
        <fullName evidence="1">Uncharacterized protein</fullName>
    </submittedName>
</protein>
<dbReference type="AlphaFoldDB" id="A0A8R7PDS1"/>
<dbReference type="Proteomes" id="UP000015106">
    <property type="component" value="Chromosome 2"/>
</dbReference>
<evidence type="ECO:0000313" key="2">
    <source>
        <dbReference type="Proteomes" id="UP000015106"/>
    </source>
</evidence>
<reference evidence="1" key="2">
    <citation type="submission" date="2018-03" db="EMBL/GenBank/DDBJ databases">
        <title>The Triticum urartu genome reveals the dynamic nature of wheat genome evolution.</title>
        <authorList>
            <person name="Ling H."/>
            <person name="Ma B."/>
            <person name="Shi X."/>
            <person name="Liu H."/>
            <person name="Dong L."/>
            <person name="Sun H."/>
            <person name="Cao Y."/>
            <person name="Gao Q."/>
            <person name="Zheng S."/>
            <person name="Li Y."/>
            <person name="Yu Y."/>
            <person name="Du H."/>
            <person name="Qi M."/>
            <person name="Li Y."/>
            <person name="Yu H."/>
            <person name="Cui Y."/>
            <person name="Wang N."/>
            <person name="Chen C."/>
            <person name="Wu H."/>
            <person name="Zhao Y."/>
            <person name="Zhang J."/>
            <person name="Li Y."/>
            <person name="Zhou W."/>
            <person name="Zhang B."/>
            <person name="Hu W."/>
            <person name="Eijk M."/>
            <person name="Tang J."/>
            <person name="Witsenboer H."/>
            <person name="Zhao S."/>
            <person name="Li Z."/>
            <person name="Zhang A."/>
            <person name="Wang D."/>
            <person name="Liang C."/>
        </authorList>
    </citation>
    <scope>NUCLEOTIDE SEQUENCE [LARGE SCALE GENOMIC DNA]</scope>
    <source>
        <strain evidence="1">cv. G1812</strain>
    </source>
</reference>
<sequence length="57" mass="6229">TDRVQARGQKTENTVRAAGCLSTQKFFVSFFFFSGRVSGDHRRVLGPAAATRVPVIS</sequence>
<accession>A0A8R7PDS1</accession>
<keyword evidence="2" id="KW-1185">Reference proteome</keyword>
<proteinExistence type="predicted"/>
<evidence type="ECO:0000313" key="1">
    <source>
        <dbReference type="EnsemblPlants" id="TuG1812G0200002544.01.T01"/>
    </source>
</evidence>
<organism evidence="1 2">
    <name type="scientific">Triticum urartu</name>
    <name type="common">Red wild einkorn</name>
    <name type="synonym">Crithodium urartu</name>
    <dbReference type="NCBI Taxonomy" id="4572"/>
    <lineage>
        <taxon>Eukaryota</taxon>
        <taxon>Viridiplantae</taxon>
        <taxon>Streptophyta</taxon>
        <taxon>Embryophyta</taxon>
        <taxon>Tracheophyta</taxon>
        <taxon>Spermatophyta</taxon>
        <taxon>Magnoliopsida</taxon>
        <taxon>Liliopsida</taxon>
        <taxon>Poales</taxon>
        <taxon>Poaceae</taxon>
        <taxon>BOP clade</taxon>
        <taxon>Pooideae</taxon>
        <taxon>Triticodae</taxon>
        <taxon>Triticeae</taxon>
        <taxon>Triticinae</taxon>
        <taxon>Triticum</taxon>
    </lineage>
</organism>
<name>A0A8R7PDS1_TRIUA</name>